<accession>A0A7W5BB89</accession>
<dbReference type="Proteomes" id="UP000541535">
    <property type="component" value="Unassembled WGS sequence"/>
</dbReference>
<keyword evidence="4 8" id="KW-0812">Transmembrane</keyword>
<keyword evidence="6 8" id="KW-0472">Membrane</keyword>
<evidence type="ECO:0000256" key="3">
    <source>
        <dbReference type="ARBA" id="ARBA00022481"/>
    </source>
</evidence>
<evidence type="ECO:0000256" key="5">
    <source>
        <dbReference type="ARBA" id="ARBA00022989"/>
    </source>
</evidence>
<keyword evidence="3" id="KW-0488">Methylation</keyword>
<evidence type="ECO:0000256" key="8">
    <source>
        <dbReference type="SAM" id="Phobius"/>
    </source>
</evidence>
<evidence type="ECO:0000256" key="1">
    <source>
        <dbReference type="ARBA" id="ARBA00004167"/>
    </source>
</evidence>
<dbReference type="SUPFAM" id="SSF54523">
    <property type="entry name" value="Pili subunits"/>
    <property type="match status" value="1"/>
</dbReference>
<dbReference type="InterPro" id="IPR045584">
    <property type="entry name" value="Pilin-like"/>
</dbReference>
<comment type="similarity">
    <text evidence="2 7">Belongs to the N-Me-Phe pilin family.</text>
</comment>
<dbReference type="GO" id="GO:0043107">
    <property type="term" value="P:type IV pilus-dependent motility"/>
    <property type="evidence" value="ECO:0007669"/>
    <property type="project" value="TreeGrafter"/>
</dbReference>
<evidence type="ECO:0000313" key="9">
    <source>
        <dbReference type="EMBL" id="MBB3119726.1"/>
    </source>
</evidence>
<dbReference type="InterPro" id="IPR001082">
    <property type="entry name" value="Pilin"/>
</dbReference>
<dbReference type="GO" id="GO:0015628">
    <property type="term" value="P:protein secretion by the type II secretion system"/>
    <property type="evidence" value="ECO:0007669"/>
    <property type="project" value="InterPro"/>
</dbReference>
<dbReference type="Gene3D" id="3.30.700.10">
    <property type="entry name" value="Glycoprotein, Type 4 Pilin"/>
    <property type="match status" value="1"/>
</dbReference>
<sequence length="156" mass="16125">MKSMKMMKQQAQAGFTLIELMIVVAIIGILAAVAIPAYSDYTAKAKTANAISAADSLKTAVALCAQENGGDLTKCDSDSNGVPKDSDFKATKEVASAAVADGVITLTLATGIATDVDGKTITFTPTLTANNSTMTWKTETTSTNKAVKAAVEKNNI</sequence>
<comment type="caution">
    <text evidence="9">The sequence shown here is derived from an EMBL/GenBank/DDBJ whole genome shotgun (WGS) entry which is preliminary data.</text>
</comment>
<evidence type="ECO:0000256" key="6">
    <source>
        <dbReference type="ARBA" id="ARBA00023136"/>
    </source>
</evidence>
<dbReference type="EMBL" id="JACHXD010000007">
    <property type="protein sequence ID" value="MBB3119726.1"/>
    <property type="molecule type" value="Genomic_DNA"/>
</dbReference>
<dbReference type="InterPro" id="IPR002416">
    <property type="entry name" value="T2SS_protein-GspH"/>
</dbReference>
<dbReference type="GO" id="GO:0016020">
    <property type="term" value="C:membrane"/>
    <property type="evidence" value="ECO:0007669"/>
    <property type="project" value="UniProtKB-SubCell"/>
</dbReference>
<dbReference type="GO" id="GO:0015627">
    <property type="term" value="C:type II protein secretion system complex"/>
    <property type="evidence" value="ECO:0007669"/>
    <property type="project" value="InterPro"/>
</dbReference>
<evidence type="ECO:0000256" key="4">
    <source>
        <dbReference type="ARBA" id="ARBA00022692"/>
    </source>
</evidence>
<dbReference type="Pfam" id="PF07963">
    <property type="entry name" value="N_methyl"/>
    <property type="match status" value="1"/>
</dbReference>
<dbReference type="RefSeq" id="WP_050411360.1">
    <property type="nucleotide sequence ID" value="NZ_JACHXD010000007.1"/>
</dbReference>
<evidence type="ECO:0000256" key="2">
    <source>
        <dbReference type="ARBA" id="ARBA00005233"/>
    </source>
</evidence>
<organism evidence="9 10">
    <name type="scientific">Pseudoduganella violacea</name>
    <dbReference type="NCBI Taxonomy" id="1715466"/>
    <lineage>
        <taxon>Bacteria</taxon>
        <taxon>Pseudomonadati</taxon>
        <taxon>Pseudomonadota</taxon>
        <taxon>Betaproteobacteria</taxon>
        <taxon>Burkholderiales</taxon>
        <taxon>Oxalobacteraceae</taxon>
        <taxon>Telluria group</taxon>
        <taxon>Pseudoduganella</taxon>
    </lineage>
</organism>
<keyword evidence="10" id="KW-1185">Reference proteome</keyword>
<dbReference type="NCBIfam" id="TIGR02532">
    <property type="entry name" value="IV_pilin_GFxxxE"/>
    <property type="match status" value="1"/>
</dbReference>
<dbReference type="PROSITE" id="PS00409">
    <property type="entry name" value="PROKAR_NTER_METHYL"/>
    <property type="match status" value="1"/>
</dbReference>
<dbReference type="InterPro" id="IPR012902">
    <property type="entry name" value="N_methyl_site"/>
</dbReference>
<evidence type="ECO:0000256" key="7">
    <source>
        <dbReference type="RuleBase" id="RU000389"/>
    </source>
</evidence>
<dbReference type="AlphaFoldDB" id="A0A7W5BB89"/>
<dbReference type="PANTHER" id="PTHR30093">
    <property type="entry name" value="GENERAL SECRETION PATHWAY PROTEIN G"/>
    <property type="match status" value="1"/>
</dbReference>
<reference evidence="9 10" key="1">
    <citation type="submission" date="2020-08" db="EMBL/GenBank/DDBJ databases">
        <title>Genomic Encyclopedia of Type Strains, Phase III (KMG-III): the genomes of soil and plant-associated and newly described type strains.</title>
        <authorList>
            <person name="Whitman W."/>
        </authorList>
    </citation>
    <scope>NUCLEOTIDE SEQUENCE [LARGE SCALE GENOMIC DNA]</scope>
    <source>
        <strain evidence="9 10">CECT 8897</strain>
    </source>
</reference>
<keyword evidence="5 8" id="KW-1133">Transmembrane helix</keyword>
<dbReference type="GO" id="GO:0044096">
    <property type="term" value="C:type IV pilus"/>
    <property type="evidence" value="ECO:0007669"/>
    <property type="project" value="TreeGrafter"/>
</dbReference>
<protein>
    <submittedName>
        <fullName evidence="9">Type IV pilus assembly protein PilA</fullName>
    </submittedName>
</protein>
<dbReference type="PANTHER" id="PTHR30093:SF34">
    <property type="entry name" value="PREPILIN PEPTIDASE-DEPENDENT PROTEIN D"/>
    <property type="match status" value="1"/>
</dbReference>
<dbReference type="PRINTS" id="PR00885">
    <property type="entry name" value="BCTERIALGSPH"/>
</dbReference>
<proteinExistence type="inferred from homology"/>
<dbReference type="Pfam" id="PF00114">
    <property type="entry name" value="Pilin"/>
    <property type="match status" value="1"/>
</dbReference>
<feature type="transmembrane region" description="Helical" evidence="8">
    <location>
        <begin position="12"/>
        <end position="38"/>
    </location>
</feature>
<gene>
    <name evidence="9" type="ORF">FHS03_002781</name>
</gene>
<comment type="subcellular location">
    <subcellularLocation>
        <location evidence="1">Membrane</location>
        <topology evidence="1">Single-pass membrane protein</topology>
    </subcellularLocation>
</comment>
<evidence type="ECO:0000313" key="10">
    <source>
        <dbReference type="Proteomes" id="UP000541535"/>
    </source>
</evidence>
<dbReference type="GO" id="GO:0007155">
    <property type="term" value="P:cell adhesion"/>
    <property type="evidence" value="ECO:0007669"/>
    <property type="project" value="InterPro"/>
</dbReference>
<name>A0A7W5BB89_9BURK</name>
<keyword evidence="7" id="KW-0281">Fimbrium</keyword>